<accession>A0A2P1PT28</accession>
<protein>
    <recommendedName>
        <fullName evidence="8">Phosphate-specific transport system accessory protein PhoU</fullName>
    </recommendedName>
</protein>
<dbReference type="Pfam" id="PF01895">
    <property type="entry name" value="PhoU"/>
    <property type="match status" value="2"/>
</dbReference>
<dbReference type="InterPro" id="IPR026022">
    <property type="entry name" value="PhoU_dom"/>
</dbReference>
<evidence type="ECO:0000256" key="1">
    <source>
        <dbReference type="ARBA" id="ARBA00004496"/>
    </source>
</evidence>
<feature type="domain" description="PhoU" evidence="9">
    <location>
        <begin position="23"/>
        <end position="110"/>
    </location>
</feature>
<gene>
    <name evidence="10" type="primary">phoU</name>
    <name evidence="10" type="ORF">C7S18_12690</name>
</gene>
<evidence type="ECO:0000256" key="3">
    <source>
        <dbReference type="ARBA" id="ARBA00011738"/>
    </source>
</evidence>
<dbReference type="PANTHER" id="PTHR42930:SF3">
    <property type="entry name" value="PHOSPHATE-SPECIFIC TRANSPORT SYSTEM ACCESSORY PROTEIN PHOU"/>
    <property type="match status" value="1"/>
</dbReference>
<keyword evidence="5 8" id="KW-0963">Cytoplasm</keyword>
<dbReference type="NCBIfam" id="TIGR02135">
    <property type="entry name" value="phoU_full"/>
    <property type="match status" value="1"/>
</dbReference>
<evidence type="ECO:0000256" key="8">
    <source>
        <dbReference type="PIRNR" id="PIRNR003107"/>
    </source>
</evidence>
<dbReference type="GO" id="GO:0006817">
    <property type="term" value="P:phosphate ion transport"/>
    <property type="evidence" value="ECO:0007669"/>
    <property type="project" value="UniProtKB-KW"/>
</dbReference>
<evidence type="ECO:0000256" key="5">
    <source>
        <dbReference type="ARBA" id="ARBA00022490"/>
    </source>
</evidence>
<dbReference type="SUPFAM" id="SSF109755">
    <property type="entry name" value="PhoU-like"/>
    <property type="match status" value="1"/>
</dbReference>
<evidence type="ECO:0000313" key="11">
    <source>
        <dbReference type="Proteomes" id="UP000241074"/>
    </source>
</evidence>
<dbReference type="InterPro" id="IPR028366">
    <property type="entry name" value="PhoU"/>
</dbReference>
<evidence type="ECO:0000256" key="2">
    <source>
        <dbReference type="ARBA" id="ARBA00008107"/>
    </source>
</evidence>
<evidence type="ECO:0000313" key="10">
    <source>
        <dbReference type="EMBL" id="AVP98007.1"/>
    </source>
</evidence>
<dbReference type="Proteomes" id="UP000241074">
    <property type="component" value="Chromosome"/>
</dbReference>
<proteinExistence type="inferred from homology"/>
<comment type="subunit">
    <text evidence="3 8">Homodimer.</text>
</comment>
<dbReference type="InterPro" id="IPR038078">
    <property type="entry name" value="PhoU-like_sf"/>
</dbReference>
<dbReference type="Gene3D" id="1.20.58.220">
    <property type="entry name" value="Phosphate transport system protein phou homolog 2, domain 2"/>
    <property type="match status" value="1"/>
</dbReference>
<dbReference type="KEGG" id="xba:C7S18_12690"/>
<dbReference type="PIRSF" id="PIRSF003107">
    <property type="entry name" value="PhoU"/>
    <property type="match status" value="1"/>
</dbReference>
<dbReference type="EMBL" id="CP027860">
    <property type="protein sequence ID" value="AVP98007.1"/>
    <property type="molecule type" value="Genomic_DNA"/>
</dbReference>
<feature type="domain" description="PhoU" evidence="9">
    <location>
        <begin position="129"/>
        <end position="211"/>
    </location>
</feature>
<name>A0A2P1PT28_9GAMM</name>
<dbReference type="FunFam" id="1.20.58.220:FF:000004">
    <property type="entry name" value="Phosphate-specific transport system accessory protein PhoU"/>
    <property type="match status" value="1"/>
</dbReference>
<dbReference type="PANTHER" id="PTHR42930">
    <property type="entry name" value="PHOSPHATE-SPECIFIC TRANSPORT SYSTEM ACCESSORY PROTEIN PHOU"/>
    <property type="match status" value="1"/>
</dbReference>
<organism evidence="10 11">
    <name type="scientific">Ahniella affigens</name>
    <dbReference type="NCBI Taxonomy" id="2021234"/>
    <lineage>
        <taxon>Bacteria</taxon>
        <taxon>Pseudomonadati</taxon>
        <taxon>Pseudomonadota</taxon>
        <taxon>Gammaproteobacteria</taxon>
        <taxon>Lysobacterales</taxon>
        <taxon>Rhodanobacteraceae</taxon>
        <taxon>Ahniella</taxon>
    </lineage>
</organism>
<comment type="function">
    <text evidence="7 8">Plays a role in the regulation of phosphate uptake.</text>
</comment>
<evidence type="ECO:0000256" key="7">
    <source>
        <dbReference type="ARBA" id="ARBA00056181"/>
    </source>
</evidence>
<keyword evidence="6 8" id="KW-0592">Phosphate transport</keyword>
<reference evidence="10 11" key="2">
    <citation type="submission" date="2018-03" db="EMBL/GenBank/DDBJ databases">
        <authorList>
            <person name="Keele B.F."/>
        </authorList>
    </citation>
    <scope>NUCLEOTIDE SEQUENCE [LARGE SCALE GENOMIC DNA]</scope>
    <source>
        <strain evidence="10 11">D13</strain>
    </source>
</reference>
<evidence type="ECO:0000256" key="6">
    <source>
        <dbReference type="ARBA" id="ARBA00022592"/>
    </source>
</evidence>
<keyword evidence="11" id="KW-1185">Reference proteome</keyword>
<evidence type="ECO:0000259" key="9">
    <source>
        <dbReference type="Pfam" id="PF01895"/>
    </source>
</evidence>
<dbReference type="RefSeq" id="WP_106891927.1">
    <property type="nucleotide sequence ID" value="NZ_CP027860.1"/>
</dbReference>
<dbReference type="GO" id="GO:0045936">
    <property type="term" value="P:negative regulation of phosphate metabolic process"/>
    <property type="evidence" value="ECO:0007669"/>
    <property type="project" value="InterPro"/>
</dbReference>
<reference evidence="10 11" key="1">
    <citation type="submission" date="2018-03" db="EMBL/GenBank/DDBJ databases">
        <title>Ahniella affigens gen. nov., sp. nov., a gammaproteobacterium isolated from sandy soil near a stream.</title>
        <authorList>
            <person name="Ko Y."/>
            <person name="Kim J.-H."/>
        </authorList>
    </citation>
    <scope>NUCLEOTIDE SEQUENCE [LARGE SCALE GENOMIC DNA]</scope>
    <source>
        <strain evidence="10 11">D13</strain>
    </source>
</reference>
<sequence length="237" mass="26665">MNQTHDHIVKSFDSELARLNAEIARMGQLAAEQLRAAMHALQHRDEPAADQVIARDHEIDQLERIVAHDALKLLVLRQPMARDLREVYAALRVSADIERIGDYAANVAKRSKVISAAEPMRITAGMLPLAQMALDSLEAAMRAYRERNDQQAMHIRARDAEIDALYTTLFRGLLTYMAEDTRKITACTQLMFLGKDIERIGDHSTNICESVWFLVNGEMLSGGREKADHTAESRADE</sequence>
<evidence type="ECO:0000256" key="4">
    <source>
        <dbReference type="ARBA" id="ARBA00022448"/>
    </source>
</evidence>
<dbReference type="OrthoDB" id="9814256at2"/>
<dbReference type="AlphaFoldDB" id="A0A2P1PT28"/>
<comment type="subcellular location">
    <subcellularLocation>
        <location evidence="1 8">Cytoplasm</location>
    </subcellularLocation>
</comment>
<dbReference type="GO" id="GO:0030643">
    <property type="term" value="P:intracellular phosphate ion homeostasis"/>
    <property type="evidence" value="ECO:0007669"/>
    <property type="project" value="InterPro"/>
</dbReference>
<dbReference type="GO" id="GO:0005737">
    <property type="term" value="C:cytoplasm"/>
    <property type="evidence" value="ECO:0007669"/>
    <property type="project" value="UniProtKB-SubCell"/>
</dbReference>
<keyword evidence="4 8" id="KW-0813">Transport</keyword>
<comment type="similarity">
    <text evidence="2 8">Belongs to the PhoU family.</text>
</comment>